<keyword evidence="3" id="KW-1185">Reference proteome</keyword>
<feature type="compositionally biased region" description="Acidic residues" evidence="1">
    <location>
        <begin position="303"/>
        <end position="312"/>
    </location>
</feature>
<evidence type="ECO:0000313" key="2">
    <source>
        <dbReference type="EMBL" id="KIJ43265.1"/>
    </source>
</evidence>
<dbReference type="EMBL" id="KN837124">
    <property type="protein sequence ID" value="KIJ43265.1"/>
    <property type="molecule type" value="Genomic_DNA"/>
</dbReference>
<proteinExistence type="predicted"/>
<feature type="compositionally biased region" description="Acidic residues" evidence="1">
    <location>
        <begin position="321"/>
        <end position="341"/>
    </location>
</feature>
<organism evidence="2 3">
    <name type="scientific">Sphaerobolus stellatus (strain SS14)</name>
    <dbReference type="NCBI Taxonomy" id="990650"/>
    <lineage>
        <taxon>Eukaryota</taxon>
        <taxon>Fungi</taxon>
        <taxon>Dikarya</taxon>
        <taxon>Basidiomycota</taxon>
        <taxon>Agaricomycotina</taxon>
        <taxon>Agaricomycetes</taxon>
        <taxon>Phallomycetidae</taxon>
        <taxon>Geastrales</taxon>
        <taxon>Sphaerobolaceae</taxon>
        <taxon>Sphaerobolus</taxon>
    </lineage>
</organism>
<dbReference type="AlphaFoldDB" id="A0A0C9VWQ7"/>
<protein>
    <submittedName>
        <fullName evidence="2">Uncharacterized protein</fullName>
    </submittedName>
</protein>
<dbReference type="Proteomes" id="UP000054279">
    <property type="component" value="Unassembled WGS sequence"/>
</dbReference>
<dbReference type="OrthoDB" id="3243290at2759"/>
<accession>A0A0C9VWQ7</accession>
<feature type="compositionally biased region" description="Basic residues" evidence="1">
    <location>
        <begin position="273"/>
        <end position="282"/>
    </location>
</feature>
<sequence length="341" mass="39236">MSPVLMENINSAKRTLKKILEELRRTHPSWHEITDILNTNPTLIVNTHSNLQFWQSGNGQILHIVIQLLCKWTYNYTCTIKPIFLTEPENYPQPENWDDILNFWTVNQIQNTFHAPAFLPHKSHWTGLPDGPKQLSFKERFKSFFPPLEAEVLTSSVWHILKGIGYLKDYHTFLSTKSEHDILCPQDGINSQPWKYHPEKGGPSFIVNAKAYKICGIGLPKKNTNLPCPRVIATHTHIEALLLADNLNISFNDAVKHIKGNNQQAQKQDSHSAKHKNKRKPPQKMQKSQGSSANENQEIQPEQLEEDSEEVNGDSMKEQEQDYSEEESDYFNIESEDSEDV</sequence>
<dbReference type="HOGENOM" id="CLU_011456_0_0_1"/>
<name>A0A0C9VWQ7_SPHS4</name>
<evidence type="ECO:0000256" key="1">
    <source>
        <dbReference type="SAM" id="MobiDB-lite"/>
    </source>
</evidence>
<reference evidence="2 3" key="1">
    <citation type="submission" date="2014-06" db="EMBL/GenBank/DDBJ databases">
        <title>Evolutionary Origins and Diversification of the Mycorrhizal Mutualists.</title>
        <authorList>
            <consortium name="DOE Joint Genome Institute"/>
            <consortium name="Mycorrhizal Genomics Consortium"/>
            <person name="Kohler A."/>
            <person name="Kuo A."/>
            <person name="Nagy L.G."/>
            <person name="Floudas D."/>
            <person name="Copeland A."/>
            <person name="Barry K.W."/>
            <person name="Cichocki N."/>
            <person name="Veneault-Fourrey C."/>
            <person name="LaButti K."/>
            <person name="Lindquist E.A."/>
            <person name="Lipzen A."/>
            <person name="Lundell T."/>
            <person name="Morin E."/>
            <person name="Murat C."/>
            <person name="Riley R."/>
            <person name="Ohm R."/>
            <person name="Sun H."/>
            <person name="Tunlid A."/>
            <person name="Henrissat B."/>
            <person name="Grigoriev I.V."/>
            <person name="Hibbett D.S."/>
            <person name="Martin F."/>
        </authorList>
    </citation>
    <scope>NUCLEOTIDE SEQUENCE [LARGE SCALE GENOMIC DNA]</scope>
    <source>
        <strain evidence="2 3">SS14</strain>
    </source>
</reference>
<gene>
    <name evidence="2" type="ORF">M422DRAFT_253468</name>
</gene>
<feature type="compositionally biased region" description="Polar residues" evidence="1">
    <location>
        <begin position="285"/>
        <end position="300"/>
    </location>
</feature>
<feature type="region of interest" description="Disordered" evidence="1">
    <location>
        <begin position="260"/>
        <end position="341"/>
    </location>
</feature>
<evidence type="ECO:0000313" key="3">
    <source>
        <dbReference type="Proteomes" id="UP000054279"/>
    </source>
</evidence>